<evidence type="ECO:0000259" key="1">
    <source>
        <dbReference type="Pfam" id="PF22522"/>
    </source>
</evidence>
<dbReference type="AlphaFoldDB" id="A0A644X6W4"/>
<accession>A0A644X6W4</accession>
<feature type="domain" description="DUF6998" evidence="1">
    <location>
        <begin position="7"/>
        <end position="112"/>
    </location>
</feature>
<sequence>MVTWSEAGEVLVADKYRLSLLDASAKTYDAVDSHERRIQIKATQIERVSISSEPDYLIVIKIESDGTYFEVYNGPGAPVWKQAGKLQKNGQRSISLAKIKRLANYVADADKIK</sequence>
<name>A0A644X6W4_9ZZZZ</name>
<organism evidence="2">
    <name type="scientific">bioreactor metagenome</name>
    <dbReference type="NCBI Taxonomy" id="1076179"/>
    <lineage>
        <taxon>unclassified sequences</taxon>
        <taxon>metagenomes</taxon>
        <taxon>ecological metagenomes</taxon>
    </lineage>
</organism>
<dbReference type="Pfam" id="PF22522">
    <property type="entry name" value="DUF6998"/>
    <property type="match status" value="1"/>
</dbReference>
<protein>
    <recommendedName>
        <fullName evidence="1">DUF6998 domain-containing protein</fullName>
    </recommendedName>
</protein>
<reference evidence="2" key="1">
    <citation type="submission" date="2019-08" db="EMBL/GenBank/DDBJ databases">
        <authorList>
            <person name="Kucharzyk K."/>
            <person name="Murdoch R.W."/>
            <person name="Higgins S."/>
            <person name="Loffler F."/>
        </authorList>
    </citation>
    <scope>NUCLEOTIDE SEQUENCE</scope>
</reference>
<gene>
    <name evidence="2" type="ORF">SDC9_57894</name>
</gene>
<proteinExistence type="predicted"/>
<dbReference type="InterPro" id="IPR054267">
    <property type="entry name" value="DUF6998"/>
</dbReference>
<comment type="caution">
    <text evidence="2">The sequence shown here is derived from an EMBL/GenBank/DDBJ whole genome shotgun (WGS) entry which is preliminary data.</text>
</comment>
<dbReference type="EMBL" id="VSSQ01001844">
    <property type="protein sequence ID" value="MPM11548.1"/>
    <property type="molecule type" value="Genomic_DNA"/>
</dbReference>
<evidence type="ECO:0000313" key="2">
    <source>
        <dbReference type="EMBL" id="MPM11548.1"/>
    </source>
</evidence>